<accession>A0AAV7VNF3</accession>
<dbReference type="Proteomes" id="UP001066276">
    <property type="component" value="Chromosome 2_1"/>
</dbReference>
<feature type="region of interest" description="Disordered" evidence="1">
    <location>
        <begin position="97"/>
        <end position="117"/>
    </location>
</feature>
<reference evidence="2" key="1">
    <citation type="journal article" date="2022" name="bioRxiv">
        <title>Sequencing and chromosome-scale assembly of the giantPleurodeles waltlgenome.</title>
        <authorList>
            <person name="Brown T."/>
            <person name="Elewa A."/>
            <person name="Iarovenko S."/>
            <person name="Subramanian E."/>
            <person name="Araus A.J."/>
            <person name="Petzold A."/>
            <person name="Susuki M."/>
            <person name="Suzuki K.-i.T."/>
            <person name="Hayashi T."/>
            <person name="Toyoda A."/>
            <person name="Oliveira C."/>
            <person name="Osipova E."/>
            <person name="Leigh N.D."/>
            <person name="Simon A."/>
            <person name="Yun M.H."/>
        </authorList>
    </citation>
    <scope>NUCLEOTIDE SEQUENCE</scope>
    <source>
        <strain evidence="2">20211129_DDA</strain>
        <tissue evidence="2">Liver</tissue>
    </source>
</reference>
<comment type="caution">
    <text evidence="2">The sequence shown here is derived from an EMBL/GenBank/DDBJ whole genome shotgun (WGS) entry which is preliminary data.</text>
</comment>
<evidence type="ECO:0000313" key="2">
    <source>
        <dbReference type="EMBL" id="KAJ1201818.1"/>
    </source>
</evidence>
<dbReference type="EMBL" id="JANPWB010000003">
    <property type="protein sequence ID" value="KAJ1201818.1"/>
    <property type="molecule type" value="Genomic_DNA"/>
</dbReference>
<feature type="compositionally biased region" description="Basic and acidic residues" evidence="1">
    <location>
        <begin position="19"/>
        <end position="38"/>
    </location>
</feature>
<organism evidence="2 3">
    <name type="scientific">Pleurodeles waltl</name>
    <name type="common">Iberian ribbed newt</name>
    <dbReference type="NCBI Taxonomy" id="8319"/>
    <lineage>
        <taxon>Eukaryota</taxon>
        <taxon>Metazoa</taxon>
        <taxon>Chordata</taxon>
        <taxon>Craniata</taxon>
        <taxon>Vertebrata</taxon>
        <taxon>Euteleostomi</taxon>
        <taxon>Amphibia</taxon>
        <taxon>Batrachia</taxon>
        <taxon>Caudata</taxon>
        <taxon>Salamandroidea</taxon>
        <taxon>Salamandridae</taxon>
        <taxon>Pleurodelinae</taxon>
        <taxon>Pleurodeles</taxon>
    </lineage>
</organism>
<feature type="region of interest" description="Disordered" evidence="1">
    <location>
        <begin position="1"/>
        <end position="85"/>
    </location>
</feature>
<dbReference type="AlphaFoldDB" id="A0AAV7VNF3"/>
<keyword evidence="3" id="KW-1185">Reference proteome</keyword>
<proteinExistence type="predicted"/>
<evidence type="ECO:0000256" key="1">
    <source>
        <dbReference type="SAM" id="MobiDB-lite"/>
    </source>
</evidence>
<gene>
    <name evidence="2" type="ORF">NDU88_005624</name>
</gene>
<sequence length="117" mass="12769">MLQDCPVSTSTAPPKLRPSRADLNPKQDQGPKPKESPRLRKRSAGNRVPPVKCGKRRLPKQQPTDVSPHITIRGGPQTSNQPQELGKKIRCGGLVKALPHPVQPRPGSRPSTDPKQV</sequence>
<protein>
    <submittedName>
        <fullName evidence="2">Uncharacterized protein</fullName>
    </submittedName>
</protein>
<evidence type="ECO:0000313" key="3">
    <source>
        <dbReference type="Proteomes" id="UP001066276"/>
    </source>
</evidence>
<feature type="compositionally biased region" description="Polar residues" evidence="1">
    <location>
        <begin position="1"/>
        <end position="12"/>
    </location>
</feature>
<name>A0AAV7VNF3_PLEWA</name>